<keyword evidence="7" id="KW-0175">Coiled coil</keyword>
<evidence type="ECO:0000259" key="11">
    <source>
        <dbReference type="Pfam" id="PF25019"/>
    </source>
</evidence>
<name>A0AAV8DWW6_9POAL</name>
<evidence type="ECO:0000259" key="10">
    <source>
        <dbReference type="Pfam" id="PF23559"/>
    </source>
</evidence>
<feature type="coiled-coil region" evidence="7">
    <location>
        <begin position="36"/>
        <end position="87"/>
    </location>
</feature>
<dbReference type="FunFam" id="3.40.50.300:FF:001091">
    <property type="entry name" value="Probable disease resistance protein At1g61300"/>
    <property type="match status" value="1"/>
</dbReference>
<feature type="domain" description="NB-ARC" evidence="8">
    <location>
        <begin position="176"/>
        <end position="345"/>
    </location>
</feature>
<dbReference type="SUPFAM" id="SSF52047">
    <property type="entry name" value="RNI-like"/>
    <property type="match status" value="1"/>
</dbReference>
<comment type="similarity">
    <text evidence="1">Belongs to the disease resistance NB-LRR family.</text>
</comment>
<dbReference type="InterPro" id="IPR041118">
    <property type="entry name" value="Rx_N"/>
</dbReference>
<proteinExistence type="inferred from homology"/>
<evidence type="ECO:0000256" key="4">
    <source>
        <dbReference type="ARBA" id="ARBA00022741"/>
    </source>
</evidence>
<dbReference type="Gene3D" id="1.10.8.430">
    <property type="entry name" value="Helical domain of apoptotic protease-activating factors"/>
    <property type="match status" value="1"/>
</dbReference>
<accession>A0AAV8DWW6</accession>
<evidence type="ECO:0000259" key="8">
    <source>
        <dbReference type="Pfam" id="PF00931"/>
    </source>
</evidence>
<evidence type="ECO:0000313" key="12">
    <source>
        <dbReference type="EMBL" id="KAJ4771330.1"/>
    </source>
</evidence>
<dbReference type="InterPro" id="IPR032675">
    <property type="entry name" value="LRR_dom_sf"/>
</dbReference>
<keyword evidence="6" id="KW-0067">ATP-binding</keyword>
<dbReference type="Pfam" id="PF00931">
    <property type="entry name" value="NB-ARC"/>
    <property type="match status" value="1"/>
</dbReference>
<dbReference type="GO" id="GO:0042742">
    <property type="term" value="P:defense response to bacterium"/>
    <property type="evidence" value="ECO:0007669"/>
    <property type="project" value="UniProtKB-ARBA"/>
</dbReference>
<keyword evidence="3" id="KW-0677">Repeat</keyword>
<evidence type="ECO:0000256" key="3">
    <source>
        <dbReference type="ARBA" id="ARBA00022737"/>
    </source>
</evidence>
<dbReference type="Gene3D" id="3.40.50.300">
    <property type="entry name" value="P-loop containing nucleotide triphosphate hydrolases"/>
    <property type="match status" value="1"/>
</dbReference>
<evidence type="ECO:0000259" key="9">
    <source>
        <dbReference type="Pfam" id="PF18052"/>
    </source>
</evidence>
<reference evidence="12" key="1">
    <citation type="submission" date="2022-08" db="EMBL/GenBank/DDBJ databases">
        <authorList>
            <person name="Marques A."/>
        </authorList>
    </citation>
    <scope>NUCLEOTIDE SEQUENCE</scope>
    <source>
        <strain evidence="12">RhyPub2mFocal</strain>
        <tissue evidence="12">Leaves</tissue>
    </source>
</reference>
<keyword evidence="2" id="KW-0433">Leucine-rich repeat</keyword>
<dbReference type="InterPro" id="IPR036388">
    <property type="entry name" value="WH-like_DNA-bd_sf"/>
</dbReference>
<dbReference type="InterPro" id="IPR056789">
    <property type="entry name" value="LRR_R13L1-DRL21"/>
</dbReference>
<dbReference type="PANTHER" id="PTHR36766:SF55">
    <property type="entry name" value="OS11G0492900 PROTEIN"/>
    <property type="match status" value="1"/>
</dbReference>
<dbReference type="Pfam" id="PF13855">
    <property type="entry name" value="LRR_8"/>
    <property type="match status" value="1"/>
</dbReference>
<dbReference type="EMBL" id="JAMFTS010000003">
    <property type="protein sequence ID" value="KAJ4771330.1"/>
    <property type="molecule type" value="Genomic_DNA"/>
</dbReference>
<evidence type="ECO:0000256" key="1">
    <source>
        <dbReference type="ARBA" id="ARBA00008894"/>
    </source>
</evidence>
<dbReference type="Pfam" id="PF25019">
    <property type="entry name" value="LRR_R13L1-DRL21"/>
    <property type="match status" value="1"/>
</dbReference>
<dbReference type="InterPro" id="IPR027417">
    <property type="entry name" value="P-loop_NTPase"/>
</dbReference>
<dbReference type="PANTHER" id="PTHR36766">
    <property type="entry name" value="PLANT BROAD-SPECTRUM MILDEW RESISTANCE PROTEIN RPW8"/>
    <property type="match status" value="1"/>
</dbReference>
<organism evidence="12 13">
    <name type="scientific">Rhynchospora pubera</name>
    <dbReference type="NCBI Taxonomy" id="906938"/>
    <lineage>
        <taxon>Eukaryota</taxon>
        <taxon>Viridiplantae</taxon>
        <taxon>Streptophyta</taxon>
        <taxon>Embryophyta</taxon>
        <taxon>Tracheophyta</taxon>
        <taxon>Spermatophyta</taxon>
        <taxon>Magnoliopsida</taxon>
        <taxon>Liliopsida</taxon>
        <taxon>Poales</taxon>
        <taxon>Cyperaceae</taxon>
        <taxon>Cyperoideae</taxon>
        <taxon>Rhynchosporeae</taxon>
        <taxon>Rhynchospora</taxon>
    </lineage>
</organism>
<dbReference type="InterPro" id="IPR042197">
    <property type="entry name" value="Apaf_helical"/>
</dbReference>
<keyword evidence="4" id="KW-0547">Nucleotide-binding</keyword>
<dbReference type="InterPro" id="IPR001611">
    <property type="entry name" value="Leu-rich_rpt"/>
</dbReference>
<dbReference type="GO" id="GO:0043531">
    <property type="term" value="F:ADP binding"/>
    <property type="evidence" value="ECO:0007669"/>
    <property type="project" value="InterPro"/>
</dbReference>
<dbReference type="GO" id="GO:0005524">
    <property type="term" value="F:ATP binding"/>
    <property type="evidence" value="ECO:0007669"/>
    <property type="project" value="UniProtKB-KW"/>
</dbReference>
<dbReference type="Gene3D" id="1.10.10.10">
    <property type="entry name" value="Winged helix-like DNA-binding domain superfamily/Winged helix DNA-binding domain"/>
    <property type="match status" value="1"/>
</dbReference>
<feature type="domain" description="Disease resistance N-terminal" evidence="9">
    <location>
        <begin position="11"/>
        <end position="96"/>
    </location>
</feature>
<keyword evidence="5" id="KW-0611">Plant defense</keyword>
<dbReference type="GO" id="GO:0009626">
    <property type="term" value="P:plant-type hypersensitive response"/>
    <property type="evidence" value="ECO:0007669"/>
    <property type="project" value="UniProtKB-ARBA"/>
</dbReference>
<dbReference type="PRINTS" id="PR00364">
    <property type="entry name" value="DISEASERSIST"/>
</dbReference>
<dbReference type="SUPFAM" id="SSF52540">
    <property type="entry name" value="P-loop containing nucleoside triphosphate hydrolases"/>
    <property type="match status" value="1"/>
</dbReference>
<evidence type="ECO:0000256" key="6">
    <source>
        <dbReference type="ARBA" id="ARBA00022840"/>
    </source>
</evidence>
<evidence type="ECO:0000256" key="2">
    <source>
        <dbReference type="ARBA" id="ARBA00022614"/>
    </source>
</evidence>
<dbReference type="FunFam" id="1.10.10.10:FF:000322">
    <property type="entry name" value="Probable disease resistance protein At1g63360"/>
    <property type="match status" value="1"/>
</dbReference>
<dbReference type="Pfam" id="PF18052">
    <property type="entry name" value="Rx_N"/>
    <property type="match status" value="1"/>
</dbReference>
<comment type="caution">
    <text evidence="12">The sequence shown here is derived from an EMBL/GenBank/DDBJ whole genome shotgun (WGS) entry which is preliminary data.</text>
</comment>
<dbReference type="InterPro" id="IPR058922">
    <property type="entry name" value="WHD_DRP"/>
</dbReference>
<sequence>MALEMVLSPLISVAVKKSADALVEQFCRMWRMDENRKTLRRHLLAVQEKIEDAQERAVGSPAMKEWMQELEAAAQEAVDVLDEFQYEALRSEAISQQPKASSKIIKGFFTHENPFIFRVKMSKKLTKVLCTIGKIVSEMNAFNLTPRGPPTITIDRQTQSSVMESDIIGREHEKEEIIREVLNPQRERNNISVLAVIGMGGLGKTTLVQLVFNDKRVKEHFQLTLWVCVSTDFNVINIIKSIIQVASGNASTSDNKEVLQHELRKKLDKKRYLLVLDDVWNDDERDKWEELKMLLCSAAGAGSVIIVTTRNESVALIMEAFPKHNLAILTNEDSWKLFEKRAFSAWDGKQTEEHREIGKTIAHKCGGLPLAVNAMGGLMGTKTELSAWHEILNSRVWDELQSKNVLSILKLSYDHLPSDMKQCFAFCAIFPQDYEIERETLIQLWMANDFIPNDGSMENLENNGRSIFNELHHRSFFQNVQKWETFEFSNVTCQMHDLMHDLAREIVGNKCFTILEPNSSGSVQKDVHHLIVGDLAKFRGINNILEQFPNIHTCLIDEIDDYKPKKKDFYLLKSCSLRALVYQSKNVPKKIGYMKHIKYLDLSEASITTLPRTISKLYNLQTLKLSDSEIRELPSEMRYMVNLRHLFLDGCSELECMPIGLGQLKYLQTLTKYVLNSNKGGSIRELNQLNLLSGYISLSRLESIRNREDAQMVNLAEKTNLYSLKLKWDETSNEEGTGNSELILEALMPHDKLKYLHIDGYSGSGFPKWLMEVPIIRNLKELELHQCINCAELPPVCLLPFLENLYIIKMDNLISIVGSTYKHVEGNKSLIIFRVLKELTISDLPNLESWHEEDFGSVAFPELKTLSIIDCPKLKSIPTHVPSLEDCHIKKMNNLISIVGSTCKHVEESKSLITFRALKKLTLSLLPNLESWHKEGSESVVFPELKSLIIRDCPELKSVPTRVPLLSSLEVSNCSKIKLRQISHLPMLSKLSIVLKNMPNRELDAFRPPKTLEELEMKGYENVYPLEEEEKQLISCQTKPVLRNLEITRSNCFFSCGPGPSKEVALKFWKYFAAVEYLDIRDCDNLVFWPKEELRNLECLKRLIIWSCSNLTGALIVQQQASPLGDSSSLTVTLPQSLPHLEYLHIYNCPELVQIPVVCSKSLKNLKIIECPKLNIEEMLAHVITNPTELEELTIDGSIHWRVWPDNVEHLPSLECLNIENCPGIESFPPGLHLPSLKHVMIEKCPGIESFPPGLHLPSLERLNITNCPGIESFPLRLQQRLPSLQYLIIDDCPALERRCRSGGDYCHLISRIPVKSIGTDEPKGKSFLKNLPCIRGS</sequence>
<gene>
    <name evidence="12" type="ORF">LUZ62_055587</name>
</gene>
<dbReference type="Pfam" id="PF23559">
    <property type="entry name" value="WHD_DRP"/>
    <property type="match status" value="1"/>
</dbReference>
<feature type="domain" description="R13L1/DRL21-like LRR repeat region" evidence="11">
    <location>
        <begin position="683"/>
        <end position="810"/>
    </location>
</feature>
<evidence type="ECO:0000313" key="13">
    <source>
        <dbReference type="Proteomes" id="UP001140206"/>
    </source>
</evidence>
<protein>
    <submittedName>
        <fullName evidence="12">NBS-LRR-like resistance protein</fullName>
    </submittedName>
</protein>
<dbReference type="GO" id="GO:0002758">
    <property type="term" value="P:innate immune response-activating signaling pathway"/>
    <property type="evidence" value="ECO:0007669"/>
    <property type="project" value="UniProtKB-ARBA"/>
</dbReference>
<dbReference type="InterPro" id="IPR002182">
    <property type="entry name" value="NB-ARC"/>
</dbReference>
<evidence type="ECO:0000256" key="5">
    <source>
        <dbReference type="ARBA" id="ARBA00022821"/>
    </source>
</evidence>
<dbReference type="SUPFAM" id="SSF52058">
    <property type="entry name" value="L domain-like"/>
    <property type="match status" value="1"/>
</dbReference>
<evidence type="ECO:0000256" key="7">
    <source>
        <dbReference type="SAM" id="Coils"/>
    </source>
</evidence>
<keyword evidence="13" id="KW-1185">Reference proteome</keyword>
<dbReference type="Gene3D" id="3.80.10.10">
    <property type="entry name" value="Ribonuclease Inhibitor"/>
    <property type="match status" value="4"/>
</dbReference>
<feature type="domain" description="Disease resistance protein winged helix" evidence="10">
    <location>
        <begin position="429"/>
        <end position="503"/>
    </location>
</feature>
<dbReference type="Proteomes" id="UP001140206">
    <property type="component" value="Chromosome 3"/>
</dbReference>
<dbReference type="Gene3D" id="1.20.5.4130">
    <property type="match status" value="1"/>
</dbReference>